<feature type="non-terminal residue" evidence="1">
    <location>
        <position position="308"/>
    </location>
</feature>
<reference evidence="1" key="1">
    <citation type="submission" date="2013-07" db="EMBL/GenBank/DDBJ databases">
        <title>The genome of an arbuscular mycorrhizal fungus provides insights into the evolution of the oldest plant symbiosis.</title>
        <authorList>
            <consortium name="DOE Joint Genome Institute"/>
            <person name="Tisserant E."/>
            <person name="Malbreil M."/>
            <person name="Kuo A."/>
            <person name="Kohler A."/>
            <person name="Symeonidi A."/>
            <person name="Balestrini R."/>
            <person name="Charron P."/>
            <person name="Duensing N."/>
            <person name="Frei-dit-Frey N."/>
            <person name="Gianinazzi-Pearson V."/>
            <person name="Gilbert B."/>
            <person name="Handa Y."/>
            <person name="Hijri M."/>
            <person name="Kaul R."/>
            <person name="Kawaguchi M."/>
            <person name="Krajinski F."/>
            <person name="Lammers P."/>
            <person name="Lapierre D."/>
            <person name="Masclaux F.G."/>
            <person name="Murat C."/>
            <person name="Morin E."/>
            <person name="Ndikumana S."/>
            <person name="Pagni M."/>
            <person name="Petitpierre D."/>
            <person name="Requena N."/>
            <person name="Rosikiewicz P."/>
            <person name="Riley R."/>
            <person name="Saito K."/>
            <person name="San Clemente H."/>
            <person name="Shapiro H."/>
            <person name="van Tuinen D."/>
            <person name="Becard G."/>
            <person name="Bonfante P."/>
            <person name="Paszkowski U."/>
            <person name="Shachar-Hill Y."/>
            <person name="Young J.P."/>
            <person name="Sanders I.R."/>
            <person name="Henrissat B."/>
            <person name="Rensing S.A."/>
            <person name="Grigoriev I.V."/>
            <person name="Corradi N."/>
            <person name="Roux C."/>
            <person name="Martin F."/>
        </authorList>
    </citation>
    <scope>NUCLEOTIDE SEQUENCE</scope>
    <source>
        <strain evidence="1">DAOM 197198</strain>
    </source>
</reference>
<proteinExistence type="predicted"/>
<organism evidence="1">
    <name type="scientific">Rhizophagus irregularis (strain DAOM 181602 / DAOM 197198 / MUCL 43194)</name>
    <name type="common">Arbuscular mycorrhizal fungus</name>
    <name type="synonym">Glomus intraradices</name>
    <dbReference type="NCBI Taxonomy" id="747089"/>
    <lineage>
        <taxon>Eukaryota</taxon>
        <taxon>Fungi</taxon>
        <taxon>Fungi incertae sedis</taxon>
        <taxon>Mucoromycota</taxon>
        <taxon>Glomeromycotina</taxon>
        <taxon>Glomeromycetes</taxon>
        <taxon>Glomerales</taxon>
        <taxon>Glomeraceae</taxon>
        <taxon>Rhizophagus</taxon>
    </lineage>
</organism>
<protein>
    <recommendedName>
        <fullName evidence="2">Transposase domain-containing protein</fullName>
    </recommendedName>
</protein>
<feature type="non-terminal residue" evidence="1">
    <location>
        <position position="1"/>
    </location>
</feature>
<dbReference type="HOGENOM" id="CLU_051543_0_0_1"/>
<dbReference type="EMBL" id="KI295298">
    <property type="protein sequence ID" value="ESA03015.1"/>
    <property type="molecule type" value="Genomic_DNA"/>
</dbReference>
<dbReference type="VEuPathDB" id="FungiDB:RhiirFUN_021060"/>
<dbReference type="AlphaFoldDB" id="U9T4H0"/>
<gene>
    <name evidence="1" type="ORF">GLOINDRAFT_5949</name>
</gene>
<accession>U9T4H0</accession>
<evidence type="ECO:0000313" key="1">
    <source>
        <dbReference type="EMBL" id="ESA03015.1"/>
    </source>
</evidence>
<sequence length="308" mass="35365">KVPCYCNNCNGKLVLERTKLLHETGGETNDSNEDESSEDEALSIIQETSEQDITENIELPQVNVDVHQTSTSGSDFGGYTESQRLQIPGDIDVNCSFLPRRRVRYTSHPMPQSTSLNIESDVYNTSEQNTEMSLGSESNNESYNEIFEDYSPPPYQANMDAEENPIDDNFSWILLWIMNYRITYNIPETATESLIKFMKIVLNEIGGENFRTFPDSLYLAKKVLGLKDRFQRFVPCTKCHKLYNKQDVENFRQNESLSVMKCHHIEFPNSSRRGTRTCDTPLSRQIDVSRVQAESIYPFAGFRQQLSD</sequence>
<evidence type="ECO:0008006" key="2">
    <source>
        <dbReference type="Google" id="ProtNLM"/>
    </source>
</evidence>
<name>U9T4H0_RHIID</name>